<proteinExistence type="predicted"/>
<dbReference type="RefSeq" id="WP_046137900.1">
    <property type="nucleotide sequence ID" value="NZ_LANJ01000011.1"/>
</dbReference>
<sequence length="115" mass="12808">MQMETSDGGVLNLSDYPVHSFVASFVALTRRFGFFIGDVGSECFVEPEQLPSSWLIAYASAANLPCAHDLVARGRHPDSMDFNYARKTIIDQLKALTLNQGITSYRVPHHYISVK</sequence>
<dbReference type="PATRIC" id="fig|1293439.3.peg.926"/>
<dbReference type="OrthoDB" id="9947695at2"/>
<comment type="caution">
    <text evidence="1">The sequence shown here is derived from an EMBL/GenBank/DDBJ whole genome shotgun (WGS) entry which is preliminary data.</text>
</comment>
<dbReference type="AlphaFoldDB" id="A0A0F5QFU1"/>
<protein>
    <submittedName>
        <fullName evidence="1">Uncharacterized protein</fullName>
    </submittedName>
</protein>
<reference evidence="1 2" key="1">
    <citation type="submission" date="2015-03" db="EMBL/GenBank/DDBJ databases">
        <authorList>
            <person name="Lepp D."/>
            <person name="Hassan Y.I."/>
            <person name="Li X.-Z."/>
            <person name="Zhou T."/>
        </authorList>
    </citation>
    <scope>NUCLEOTIDE SEQUENCE [LARGE SCALE GENOMIC DNA]</scope>
    <source>
        <strain evidence="1 2">E84</strain>
    </source>
</reference>
<dbReference type="Proteomes" id="UP000033411">
    <property type="component" value="Unassembled WGS sequence"/>
</dbReference>
<evidence type="ECO:0000313" key="2">
    <source>
        <dbReference type="Proteomes" id="UP000033411"/>
    </source>
</evidence>
<keyword evidence="2" id="KW-1185">Reference proteome</keyword>
<organism evidence="1 2">
    <name type="scientific">Devosia epidermidihirudinis</name>
    <dbReference type="NCBI Taxonomy" id="1293439"/>
    <lineage>
        <taxon>Bacteria</taxon>
        <taxon>Pseudomonadati</taxon>
        <taxon>Pseudomonadota</taxon>
        <taxon>Alphaproteobacteria</taxon>
        <taxon>Hyphomicrobiales</taxon>
        <taxon>Devosiaceae</taxon>
        <taxon>Devosia</taxon>
    </lineage>
</organism>
<gene>
    <name evidence="1" type="ORF">WH87_06785</name>
</gene>
<name>A0A0F5QFU1_9HYPH</name>
<dbReference type="STRING" id="1293439.WH87_06785"/>
<evidence type="ECO:0000313" key="1">
    <source>
        <dbReference type="EMBL" id="KKC39820.1"/>
    </source>
</evidence>
<dbReference type="EMBL" id="LANJ01000011">
    <property type="protein sequence ID" value="KKC39820.1"/>
    <property type="molecule type" value="Genomic_DNA"/>
</dbReference>
<accession>A0A0F5QFU1</accession>